<feature type="region of interest" description="Disordered" evidence="6">
    <location>
        <begin position="637"/>
        <end position="663"/>
    </location>
</feature>
<feature type="compositionally biased region" description="Polar residues" evidence="6">
    <location>
        <begin position="98"/>
        <end position="108"/>
    </location>
</feature>
<comment type="subcellular location">
    <subcellularLocation>
        <location evidence="1">Nucleus</location>
    </subcellularLocation>
</comment>
<feature type="region of interest" description="Disordered" evidence="6">
    <location>
        <begin position="396"/>
        <end position="528"/>
    </location>
</feature>
<name>A0A316UIS8_9BASI</name>
<dbReference type="GO" id="GO:0030036">
    <property type="term" value="P:actin cytoskeleton organization"/>
    <property type="evidence" value="ECO:0007669"/>
    <property type="project" value="TreeGrafter"/>
</dbReference>
<dbReference type="GO" id="GO:0030695">
    <property type="term" value="F:GTPase regulator activity"/>
    <property type="evidence" value="ECO:0007669"/>
    <property type="project" value="UniProtKB-ARBA"/>
</dbReference>
<evidence type="ECO:0000313" key="9">
    <source>
        <dbReference type="Proteomes" id="UP000245942"/>
    </source>
</evidence>
<evidence type="ECO:0000313" key="8">
    <source>
        <dbReference type="EMBL" id="PWN24241.1"/>
    </source>
</evidence>
<dbReference type="Gene3D" id="2.10.110.10">
    <property type="entry name" value="Cysteine Rich Protein"/>
    <property type="match status" value="2"/>
</dbReference>
<dbReference type="PANTHER" id="PTHR24215">
    <property type="entry name" value="RHO-GTPASE-ACTIVATING PROTEIN LRG1"/>
    <property type="match status" value="1"/>
</dbReference>
<evidence type="ECO:0000256" key="3">
    <source>
        <dbReference type="ARBA" id="ARBA00022737"/>
    </source>
</evidence>
<feature type="compositionally biased region" description="Polar residues" evidence="6">
    <location>
        <begin position="452"/>
        <end position="466"/>
    </location>
</feature>
<feature type="region of interest" description="Disordered" evidence="6">
    <location>
        <begin position="124"/>
        <end position="168"/>
    </location>
</feature>
<dbReference type="OrthoDB" id="1112565at2759"/>
<feature type="compositionally biased region" description="Polar residues" evidence="6">
    <location>
        <begin position="478"/>
        <end position="506"/>
    </location>
</feature>
<dbReference type="GO" id="GO:0046872">
    <property type="term" value="F:metal ion binding"/>
    <property type="evidence" value="ECO:0007669"/>
    <property type="project" value="UniProtKB-KW"/>
</dbReference>
<protein>
    <recommendedName>
        <fullName evidence="7">LIM zinc-binding domain-containing protein</fullName>
    </recommendedName>
</protein>
<keyword evidence="2" id="KW-0479">Metal-binding</keyword>
<reference evidence="8 9" key="1">
    <citation type="journal article" date="2018" name="Mol. Biol. Evol.">
        <title>Broad Genomic Sampling Reveals a Smut Pathogenic Ancestry of the Fungal Clade Ustilaginomycotina.</title>
        <authorList>
            <person name="Kijpornyongpan T."/>
            <person name="Mondo S.J."/>
            <person name="Barry K."/>
            <person name="Sandor L."/>
            <person name="Lee J."/>
            <person name="Lipzen A."/>
            <person name="Pangilinan J."/>
            <person name="LaButti K."/>
            <person name="Hainaut M."/>
            <person name="Henrissat B."/>
            <person name="Grigoriev I.V."/>
            <person name="Spatafora J.W."/>
            <person name="Aime M.C."/>
        </authorList>
    </citation>
    <scope>NUCLEOTIDE SEQUENCE [LARGE SCALE GENOMIC DNA]</scope>
    <source>
        <strain evidence="8 9">MCA 4718</strain>
    </source>
</reference>
<keyword evidence="5" id="KW-0539">Nucleus</keyword>
<dbReference type="Proteomes" id="UP000245942">
    <property type="component" value="Unassembled WGS sequence"/>
</dbReference>
<organism evidence="8 9">
    <name type="scientific">Pseudomicrostroma glucosiphilum</name>
    <dbReference type="NCBI Taxonomy" id="1684307"/>
    <lineage>
        <taxon>Eukaryota</taxon>
        <taxon>Fungi</taxon>
        <taxon>Dikarya</taxon>
        <taxon>Basidiomycota</taxon>
        <taxon>Ustilaginomycotina</taxon>
        <taxon>Exobasidiomycetes</taxon>
        <taxon>Microstromatales</taxon>
        <taxon>Microstromatales incertae sedis</taxon>
        <taxon>Pseudomicrostroma</taxon>
    </lineage>
</organism>
<dbReference type="GO" id="GO:0005634">
    <property type="term" value="C:nucleus"/>
    <property type="evidence" value="ECO:0007669"/>
    <property type="project" value="UniProtKB-SubCell"/>
</dbReference>
<dbReference type="InterPro" id="IPR001781">
    <property type="entry name" value="Znf_LIM"/>
</dbReference>
<evidence type="ECO:0000259" key="7">
    <source>
        <dbReference type="SMART" id="SM00132"/>
    </source>
</evidence>
<evidence type="ECO:0000256" key="2">
    <source>
        <dbReference type="ARBA" id="ARBA00022723"/>
    </source>
</evidence>
<accession>A0A316UIS8</accession>
<evidence type="ECO:0000256" key="4">
    <source>
        <dbReference type="ARBA" id="ARBA00022833"/>
    </source>
</evidence>
<dbReference type="SMART" id="SM00132">
    <property type="entry name" value="LIM"/>
    <property type="match status" value="2"/>
</dbReference>
<evidence type="ECO:0000256" key="1">
    <source>
        <dbReference type="ARBA" id="ARBA00004123"/>
    </source>
</evidence>
<gene>
    <name evidence="8" type="ORF">BCV69DRAFT_24068</name>
</gene>
<keyword evidence="3" id="KW-0677">Repeat</keyword>
<dbReference type="RefSeq" id="XP_025351401.1">
    <property type="nucleotide sequence ID" value="XM_025490000.1"/>
</dbReference>
<dbReference type="AlphaFoldDB" id="A0A316UIS8"/>
<proteinExistence type="predicted"/>
<dbReference type="STRING" id="1684307.A0A316UIS8"/>
<feature type="compositionally biased region" description="Low complexity" evidence="6">
    <location>
        <begin position="124"/>
        <end position="142"/>
    </location>
</feature>
<sequence length="905" mass="94701">MATAALSSPSSGSSSVRYCRTCGEALSLGARCRRCGSRGEVSALSGMTVLSNRKADPWVSRYASGIQAANDMTGGGEEDEGDETQPTIEAQEERWMRSSRNPTSSTAYSLGVGMPSSISRDLKLSSLVSPPGSSSPQRSPLPARTGATPHSLSGSAESLEGDESIGSLPALKPRHAHMAHSPSQPLLQHASGGLLSKVCGSVIEPASSRNKWACSDCNLVFARDSTVYVPPASAVQQGATNQSFYCKSCYTERYALGVCARSICQKPVLGSTKESGTYVKAGGGRLYHGTCFRCHSCDAGGGQLPGGDGTDIMLDMEGRPSCEGCFGAAPRRREVVGRSHASGSMAAATAFSPSLGTTMRHGAEGEFPFGLERSVGTPTKRGDTRMTATIAELSQKFGSHRGRSEQIKQQQVPPPIVRALSRSPVRQSSAQPPAEIPSRSRSLSPSKDLAQTAATTSPIKTHTSSGFPLPRNRREAEQQTSAVSPLRTSQMGNKATQTVSPISTEQAKAPVRSECSDDRLAEPPSSSNGISCAACGKGPFEGPSVEAIGTNGQEATMVTLPGSKAHLDGPLCLHAACFRCDVCKAVIDGGRAFVRLDYHSDRSSAYILPLFAHPACAPPARLVPRLIEAAAVRKTTATIDDTSSPHHQHPTLRSLPRPSATETERKHIAVHSFIRRADSYQAEQKRLQEAQELEARARDARRLAAGKSVEVRPVLALSEASKRFKATSGAAPPTRTLLNGHQPNAAMNPAAGMFASSSASPSRTFPAPRSRSPIRSGLDGAGVPTAGALLRQGLPSVEAANTTPGSPSKIASPVSRYGGMLSCAGCTGRLTALESVPGPAGSHWHRKCLVCRGSMAASSSGSSAIGARATARGGAGECGKQLDSFAKVREEDGAVRCAECYRSGR</sequence>
<feature type="domain" description="LIM zinc-binding" evidence="7">
    <location>
        <begin position="822"/>
        <end position="900"/>
    </location>
</feature>
<dbReference type="PANTHER" id="PTHR24215:SF35">
    <property type="entry name" value="MUSCLE LIM PROTEIN MLP84B"/>
    <property type="match status" value="1"/>
</dbReference>
<feature type="region of interest" description="Disordered" evidence="6">
    <location>
        <begin position="754"/>
        <end position="778"/>
    </location>
</feature>
<dbReference type="EMBL" id="KZ819321">
    <property type="protein sequence ID" value="PWN24241.1"/>
    <property type="molecule type" value="Genomic_DNA"/>
</dbReference>
<feature type="region of interest" description="Disordered" evidence="6">
    <location>
        <begin position="69"/>
        <end position="112"/>
    </location>
</feature>
<evidence type="ECO:0000256" key="5">
    <source>
        <dbReference type="ARBA" id="ARBA00023242"/>
    </source>
</evidence>
<dbReference type="GO" id="GO:0005737">
    <property type="term" value="C:cytoplasm"/>
    <property type="evidence" value="ECO:0007669"/>
    <property type="project" value="TreeGrafter"/>
</dbReference>
<feature type="domain" description="LIM zinc-binding" evidence="7">
    <location>
        <begin position="258"/>
        <end position="325"/>
    </location>
</feature>
<keyword evidence="4" id="KW-0862">Zinc</keyword>
<evidence type="ECO:0000256" key="6">
    <source>
        <dbReference type="SAM" id="MobiDB-lite"/>
    </source>
</evidence>
<keyword evidence="9" id="KW-1185">Reference proteome</keyword>
<dbReference type="GeneID" id="37011734"/>